<feature type="compositionally biased region" description="Pro residues" evidence="2">
    <location>
        <begin position="78"/>
        <end position="101"/>
    </location>
</feature>
<dbReference type="EMBL" id="JJMG01000137">
    <property type="protein sequence ID" value="KEG41030.1"/>
    <property type="molecule type" value="Genomic_DNA"/>
</dbReference>
<accession>A0ABR4T0P3</accession>
<dbReference type="InterPro" id="IPR029016">
    <property type="entry name" value="GAF-like_dom_sf"/>
</dbReference>
<dbReference type="InterPro" id="IPR003018">
    <property type="entry name" value="GAF"/>
</dbReference>
<feature type="domain" description="PPM-type phosphatase" evidence="4">
    <location>
        <begin position="577"/>
        <end position="786"/>
    </location>
</feature>
<dbReference type="Pfam" id="PF07228">
    <property type="entry name" value="SpoIIE"/>
    <property type="match status" value="1"/>
</dbReference>
<evidence type="ECO:0000256" key="1">
    <source>
        <dbReference type="ARBA" id="ARBA00022801"/>
    </source>
</evidence>
<dbReference type="Pfam" id="PF08448">
    <property type="entry name" value="PAS_4"/>
    <property type="match status" value="1"/>
</dbReference>
<dbReference type="Gene3D" id="3.60.40.10">
    <property type="entry name" value="PPM-type phosphatase domain"/>
    <property type="match status" value="1"/>
</dbReference>
<evidence type="ECO:0000259" key="3">
    <source>
        <dbReference type="PROSITE" id="PS50112"/>
    </source>
</evidence>
<feature type="region of interest" description="Disordered" evidence="2">
    <location>
        <begin position="243"/>
        <end position="264"/>
    </location>
</feature>
<reference evidence="5 6" key="1">
    <citation type="submission" date="2014-04" db="EMBL/GenBank/DDBJ databases">
        <title>Draft genome sequence of the novel Streptomyces griseorubens JSD-1 playing a role in carbon and nitrogen cycle.</title>
        <authorList>
            <consortium name="Shanghai Jiao Tong University"/>
            <person name="Feng H."/>
            <person name="Sun Y."/>
            <person name="Zhi Y."/>
            <person name="Mao L."/>
            <person name="Luo Y."/>
            <person name="Wei X."/>
            <person name="Zhou P."/>
        </authorList>
    </citation>
    <scope>NUCLEOTIDE SEQUENCE [LARGE SCALE GENOMIC DNA]</scope>
    <source>
        <strain evidence="5 6">JSD-1</strain>
    </source>
</reference>
<dbReference type="Proteomes" id="UP000027632">
    <property type="component" value="Unassembled WGS sequence"/>
</dbReference>
<dbReference type="Gene3D" id="3.30.450.40">
    <property type="match status" value="2"/>
</dbReference>
<evidence type="ECO:0000259" key="4">
    <source>
        <dbReference type="PROSITE" id="PS51746"/>
    </source>
</evidence>
<dbReference type="InterPro" id="IPR013656">
    <property type="entry name" value="PAS_4"/>
</dbReference>
<feature type="region of interest" description="Disordered" evidence="2">
    <location>
        <begin position="71"/>
        <end position="105"/>
    </location>
</feature>
<dbReference type="SMART" id="SM00065">
    <property type="entry name" value="GAF"/>
    <property type="match status" value="1"/>
</dbReference>
<protein>
    <submittedName>
        <fullName evidence="5">PAS/PAC sensor protein</fullName>
    </submittedName>
</protein>
<feature type="domain" description="PAS" evidence="3">
    <location>
        <begin position="284"/>
        <end position="310"/>
    </location>
</feature>
<evidence type="ECO:0000313" key="6">
    <source>
        <dbReference type="Proteomes" id="UP000027632"/>
    </source>
</evidence>
<dbReference type="InterPro" id="IPR036457">
    <property type="entry name" value="PPM-type-like_dom_sf"/>
</dbReference>
<dbReference type="PROSITE" id="PS51746">
    <property type="entry name" value="PPM_2"/>
    <property type="match status" value="1"/>
</dbReference>
<dbReference type="SUPFAM" id="SSF55781">
    <property type="entry name" value="GAF domain-like"/>
    <property type="match status" value="2"/>
</dbReference>
<organism evidence="5 6">
    <name type="scientific">Streptomyces griseorubens</name>
    <dbReference type="NCBI Taxonomy" id="66897"/>
    <lineage>
        <taxon>Bacteria</taxon>
        <taxon>Bacillati</taxon>
        <taxon>Actinomycetota</taxon>
        <taxon>Actinomycetes</taxon>
        <taxon>Kitasatosporales</taxon>
        <taxon>Streptomycetaceae</taxon>
        <taxon>Streptomyces</taxon>
        <taxon>Streptomyces althioticus group</taxon>
    </lineage>
</organism>
<evidence type="ECO:0000256" key="2">
    <source>
        <dbReference type="SAM" id="MobiDB-lite"/>
    </source>
</evidence>
<dbReference type="PANTHER" id="PTHR43156:SF2">
    <property type="entry name" value="STAGE II SPORULATION PROTEIN E"/>
    <property type="match status" value="1"/>
</dbReference>
<gene>
    <name evidence="5" type="ORF">DJ64_05420</name>
</gene>
<evidence type="ECO:0000313" key="5">
    <source>
        <dbReference type="EMBL" id="KEG41030.1"/>
    </source>
</evidence>
<dbReference type="Gene3D" id="3.30.450.20">
    <property type="entry name" value="PAS domain"/>
    <property type="match status" value="1"/>
</dbReference>
<dbReference type="Pfam" id="PF13185">
    <property type="entry name" value="GAF_2"/>
    <property type="match status" value="1"/>
</dbReference>
<name>A0ABR4T0P3_9ACTN</name>
<dbReference type="CDD" id="cd00130">
    <property type="entry name" value="PAS"/>
    <property type="match status" value="1"/>
</dbReference>
<dbReference type="SUPFAM" id="SSF55785">
    <property type="entry name" value="PYP-like sensor domain (PAS domain)"/>
    <property type="match status" value="1"/>
</dbReference>
<keyword evidence="1" id="KW-0378">Hydrolase</keyword>
<dbReference type="SUPFAM" id="SSF81606">
    <property type="entry name" value="PP2C-like"/>
    <property type="match status" value="1"/>
</dbReference>
<dbReference type="InterPro" id="IPR001932">
    <property type="entry name" value="PPM-type_phosphatase-like_dom"/>
</dbReference>
<keyword evidence="6" id="KW-1185">Reference proteome</keyword>
<dbReference type="SMART" id="SM00331">
    <property type="entry name" value="PP2C_SIG"/>
    <property type="match status" value="1"/>
</dbReference>
<dbReference type="PANTHER" id="PTHR43156">
    <property type="entry name" value="STAGE II SPORULATION PROTEIN E-RELATED"/>
    <property type="match status" value="1"/>
</dbReference>
<dbReference type="InterPro" id="IPR000014">
    <property type="entry name" value="PAS"/>
</dbReference>
<dbReference type="PROSITE" id="PS50112">
    <property type="entry name" value="PAS"/>
    <property type="match status" value="1"/>
</dbReference>
<sequence length="787" mass="83865">MEALERTVVQGMRDTGANVGGLYLLSEEERTLRLVVLSGVPWDVALPWTRVGLDHHSPVADALRDRRLVWLGGAGGGAPPPPPPPPPPPHPLHPAAPPPPAERTVVQGMRDTGANVGGLYLLSEEERTLRLVVLSGVPWDVALPWTRVGLDHHSPVADALRDRRLVWLGGPEEVARHYPQLAVVLPYPFSLAASAVTAGDTVWGGLVLQWPGSHPKELSRAERATIDTLSRRLGELMRAAHRGGRLPSADGTTRLTPPPDVLTGTPREPADAFAERLPGGCCSLNADGRIVFVTDTAARLLGTARSRLLGHRPWEALPWLNTPVAQDNYRAAVYSRRPTSFTVLHPPGRWLSFRLYPDGTGISVRIAPAVAPGVPDPGQSPAPAPVAAGRATAVYHLMHLAATLSEAVGVADVTQRVADLVLPAAGAQALALMTAEEGRLRIVGHRGWTDELMRRLDGMPLTSDDPAARCLAHGTPAFYAAFSELRRAHPSLIRLDDMAAWCFLPLLASGVPVGTLVLAYDRPHTFAPAERALLTSLAGLVAQALDRARLYDVNQSLAHTLQAGLLPHRLPRLDGLDVAARYLPAGRHAGIGGDLYDLIRLDDTTAAAAIGDVQGHSVRAATLMGQVRTAVHATAGAPPAEVLARTNRLLTDLDPGLFTSCLYVHLDLARHRAQLACAGHPPPVLRRPDGHTEVLRVPPNLLLGVDATADYTCTHVDLPPGSVLVLYTDGLVEVPGTDLLDSVDALAARLADAGDLDADGLADVLVDDVRRSAHRSDDVAVLVLRTL</sequence>
<dbReference type="InterPro" id="IPR035965">
    <property type="entry name" value="PAS-like_dom_sf"/>
</dbReference>
<dbReference type="InterPro" id="IPR052016">
    <property type="entry name" value="Bact_Sigma-Reg"/>
</dbReference>
<proteinExistence type="predicted"/>
<comment type="caution">
    <text evidence="5">The sequence shown here is derived from an EMBL/GenBank/DDBJ whole genome shotgun (WGS) entry which is preliminary data.</text>
</comment>